<reference evidence="2 3" key="1">
    <citation type="submission" date="2021-01" db="EMBL/GenBank/DDBJ databases">
        <title>Carboxyliciviraga sp.nov., isolated from coastal sediments.</title>
        <authorList>
            <person name="Lu D."/>
            <person name="Zhang T."/>
        </authorList>
    </citation>
    <scope>NUCLEOTIDE SEQUENCE [LARGE SCALE GENOMIC DNA]</scope>
    <source>
        <strain evidence="2 3">N1Y132</strain>
    </source>
</reference>
<name>A0ABS1HLA7_9BACT</name>
<keyword evidence="1" id="KW-0812">Transmembrane</keyword>
<evidence type="ECO:0000313" key="3">
    <source>
        <dbReference type="Proteomes" id="UP000605676"/>
    </source>
</evidence>
<protein>
    <submittedName>
        <fullName evidence="2">ATP-binding protein</fullName>
    </submittedName>
</protein>
<keyword evidence="2" id="KW-0547">Nucleotide-binding</keyword>
<keyword evidence="2" id="KW-0067">ATP-binding</keyword>
<gene>
    <name evidence="2" type="ORF">JIV24_12975</name>
</gene>
<dbReference type="EMBL" id="JAENRR010000030">
    <property type="protein sequence ID" value="MBK3518250.1"/>
    <property type="molecule type" value="Genomic_DNA"/>
</dbReference>
<evidence type="ECO:0000256" key="1">
    <source>
        <dbReference type="SAM" id="Phobius"/>
    </source>
</evidence>
<comment type="caution">
    <text evidence="2">The sequence shown here is derived from an EMBL/GenBank/DDBJ whole genome shotgun (WGS) entry which is preliminary data.</text>
</comment>
<dbReference type="RefSeq" id="WP_200465477.1">
    <property type="nucleotide sequence ID" value="NZ_JAENRR010000030.1"/>
</dbReference>
<keyword evidence="1" id="KW-1133">Transmembrane helix</keyword>
<feature type="transmembrane region" description="Helical" evidence="1">
    <location>
        <begin position="74"/>
        <end position="95"/>
    </location>
</feature>
<dbReference type="InterPro" id="IPR027417">
    <property type="entry name" value="P-loop_NTPase"/>
</dbReference>
<evidence type="ECO:0000313" key="2">
    <source>
        <dbReference type="EMBL" id="MBK3518250.1"/>
    </source>
</evidence>
<dbReference type="Proteomes" id="UP000605676">
    <property type="component" value="Unassembled WGS sequence"/>
</dbReference>
<proteinExistence type="predicted"/>
<accession>A0ABS1HLA7</accession>
<keyword evidence="1" id="KW-0472">Membrane</keyword>
<sequence>MSSRDKNIRWLQDGWIHYSFQTSLEWLDCQGKKQFGAHFSIHKNRQDILYKLLVYAIGDIENMKRKGLNPKKGLLVYGASGVGKSQLLMLLNYFFPPQKRFKLQSAREVSFAFIRHGYKLLSQYTTGSYGYYQQHYLPKVYCFDDVGQERPIHYFENECDVLKEIVLSRYDHYLKKGMVTHLLTEFTPDELGQRYGKRFQRRIEEMCNIIHLEE</sequence>
<organism evidence="2 3">
    <name type="scientific">Carboxylicivirga marina</name>
    <dbReference type="NCBI Taxonomy" id="2800988"/>
    <lineage>
        <taxon>Bacteria</taxon>
        <taxon>Pseudomonadati</taxon>
        <taxon>Bacteroidota</taxon>
        <taxon>Bacteroidia</taxon>
        <taxon>Marinilabiliales</taxon>
        <taxon>Marinilabiliaceae</taxon>
        <taxon>Carboxylicivirga</taxon>
    </lineage>
</organism>
<keyword evidence="3" id="KW-1185">Reference proteome</keyword>
<dbReference type="SUPFAM" id="SSF52540">
    <property type="entry name" value="P-loop containing nucleoside triphosphate hydrolases"/>
    <property type="match status" value="1"/>
</dbReference>
<dbReference type="GO" id="GO:0005524">
    <property type="term" value="F:ATP binding"/>
    <property type="evidence" value="ECO:0007669"/>
    <property type="project" value="UniProtKB-KW"/>
</dbReference>
<dbReference type="Gene3D" id="3.40.50.300">
    <property type="entry name" value="P-loop containing nucleotide triphosphate hydrolases"/>
    <property type="match status" value="1"/>
</dbReference>